<proteinExistence type="predicted"/>
<reference evidence="1" key="1">
    <citation type="submission" date="2020-11" db="EMBL/GenBank/DDBJ databases">
        <authorList>
            <person name="Tran Van P."/>
        </authorList>
    </citation>
    <scope>NUCLEOTIDE SEQUENCE</scope>
</reference>
<dbReference type="EMBL" id="OE004309">
    <property type="protein sequence ID" value="CAD7461045.1"/>
    <property type="molecule type" value="Genomic_DNA"/>
</dbReference>
<sequence length="93" mass="10397">MPEEGPLLAQVLSRVEKKTQSTVSARRRKTRLLSTRNGPVLISLGTLGQGWTGWLFKGTVNVPGIEWLPTQVRDTHVWYRPGVVNLLYNTDPG</sequence>
<name>A0A7R9IMD2_9NEOP</name>
<gene>
    <name evidence="1" type="ORF">TTEB3V08_LOCUS8959</name>
</gene>
<dbReference type="AlphaFoldDB" id="A0A7R9IMD2"/>
<accession>A0A7R9IMD2</accession>
<evidence type="ECO:0000313" key="1">
    <source>
        <dbReference type="EMBL" id="CAD7461045.1"/>
    </source>
</evidence>
<protein>
    <submittedName>
        <fullName evidence="1">Uncharacterized protein</fullName>
    </submittedName>
</protein>
<organism evidence="1">
    <name type="scientific">Timema tahoe</name>
    <dbReference type="NCBI Taxonomy" id="61484"/>
    <lineage>
        <taxon>Eukaryota</taxon>
        <taxon>Metazoa</taxon>
        <taxon>Ecdysozoa</taxon>
        <taxon>Arthropoda</taxon>
        <taxon>Hexapoda</taxon>
        <taxon>Insecta</taxon>
        <taxon>Pterygota</taxon>
        <taxon>Neoptera</taxon>
        <taxon>Polyneoptera</taxon>
        <taxon>Phasmatodea</taxon>
        <taxon>Timematodea</taxon>
        <taxon>Timematoidea</taxon>
        <taxon>Timematidae</taxon>
        <taxon>Timema</taxon>
    </lineage>
</organism>